<feature type="compositionally biased region" description="Polar residues" evidence="1">
    <location>
        <begin position="88"/>
        <end position="112"/>
    </location>
</feature>
<feature type="region of interest" description="Disordered" evidence="1">
    <location>
        <begin position="88"/>
        <end position="114"/>
    </location>
</feature>
<keyword evidence="3" id="KW-1185">Reference proteome</keyword>
<evidence type="ECO:0000256" key="1">
    <source>
        <dbReference type="SAM" id="MobiDB-lite"/>
    </source>
</evidence>
<sequence length="324" mass="36094">MLHSARNILAGGLNDQPFVGVASSMGVNLMSSGVLTTPTRKLSSSMTVGDMRRTSGRLEPPRELGASLRAMQTGGDLATKLGVRDFSPEQSARSSTGLPCKFTSRSGLTGPSPSLVKREGLQMFDEQTSAAQVQGLETFKCSDFFKVDKEPLTTRNPHTLDVRRLVEQKPEEREPVKFEYGPNLRDPNYLAKYRDKYVAPTENLRVSRKSARTKPMSEEKRRKKAELADNMALERKPAPTTAHTFMFHTSNVSKDITQHRRDLENLTFHKDPIDLHISTFKRTGEMLPHYEGEDPSTYSTSLMPASKHPSLAASLSTTLRRIGK</sequence>
<evidence type="ECO:0000313" key="3">
    <source>
        <dbReference type="Proteomes" id="UP000315496"/>
    </source>
</evidence>
<dbReference type="AlphaFoldDB" id="A0A4Z1T0Y9"/>
<reference evidence="2 3" key="1">
    <citation type="submission" date="2019-05" db="EMBL/GenBank/DDBJ databases">
        <title>The compact genome of Giardia muris reveals important steps in the evolution of intestinal protozoan parasites.</title>
        <authorList>
            <person name="Xu F."/>
            <person name="Jimenez-Gonzalez A."/>
            <person name="Einarsson E."/>
            <person name="Astvaldsson A."/>
            <person name="Peirasmaki D."/>
            <person name="Eckmann L."/>
            <person name="Andersson J.O."/>
            <person name="Svard S.G."/>
            <person name="Jerlstrom-Hultqvist J."/>
        </authorList>
    </citation>
    <scope>NUCLEOTIDE SEQUENCE [LARGE SCALE GENOMIC DNA]</scope>
    <source>
        <strain evidence="2 3">Roberts-Thomson</strain>
    </source>
</reference>
<dbReference type="Proteomes" id="UP000315496">
    <property type="component" value="Chromosome 1"/>
</dbReference>
<evidence type="ECO:0000313" key="2">
    <source>
        <dbReference type="EMBL" id="TNJ29368.1"/>
    </source>
</evidence>
<name>A0A4Z1T0Y9_GIAMU</name>
<protein>
    <submittedName>
        <fullName evidence="2">Uncharacterized protein</fullName>
    </submittedName>
</protein>
<feature type="region of interest" description="Disordered" evidence="1">
    <location>
        <begin position="40"/>
        <end position="60"/>
    </location>
</feature>
<organism evidence="2 3">
    <name type="scientific">Giardia muris</name>
    <dbReference type="NCBI Taxonomy" id="5742"/>
    <lineage>
        <taxon>Eukaryota</taxon>
        <taxon>Metamonada</taxon>
        <taxon>Diplomonadida</taxon>
        <taxon>Hexamitidae</taxon>
        <taxon>Giardiinae</taxon>
        <taxon>Giardia</taxon>
    </lineage>
</organism>
<gene>
    <name evidence="2" type="ORF">GMRT_11139</name>
</gene>
<dbReference type="OrthoDB" id="10254203at2759"/>
<dbReference type="EMBL" id="VDLU01000001">
    <property type="protein sequence ID" value="TNJ29368.1"/>
    <property type="molecule type" value="Genomic_DNA"/>
</dbReference>
<proteinExistence type="predicted"/>
<accession>A0A4Z1T0Y9</accession>
<dbReference type="VEuPathDB" id="GiardiaDB:GMRT_11139"/>
<comment type="caution">
    <text evidence="2">The sequence shown here is derived from an EMBL/GenBank/DDBJ whole genome shotgun (WGS) entry which is preliminary data.</text>
</comment>